<accession>A0A2P2N3Q6</accession>
<dbReference type="EMBL" id="GGEC01056636">
    <property type="protein sequence ID" value="MBX37120.1"/>
    <property type="molecule type" value="Transcribed_RNA"/>
</dbReference>
<name>A0A2P2N3Q6_RHIMU</name>
<dbReference type="AlphaFoldDB" id="A0A2P2N3Q6"/>
<sequence length="59" mass="6656">MCIFLLCHTITPTTLPSPLSLPTSKKKKKKTNYKSFACIVFLSCSTAFSSEHNFAFTFF</sequence>
<proteinExistence type="predicted"/>
<evidence type="ECO:0000313" key="1">
    <source>
        <dbReference type="EMBL" id="MBX37120.1"/>
    </source>
</evidence>
<organism evidence="1">
    <name type="scientific">Rhizophora mucronata</name>
    <name type="common">Asiatic mangrove</name>
    <dbReference type="NCBI Taxonomy" id="61149"/>
    <lineage>
        <taxon>Eukaryota</taxon>
        <taxon>Viridiplantae</taxon>
        <taxon>Streptophyta</taxon>
        <taxon>Embryophyta</taxon>
        <taxon>Tracheophyta</taxon>
        <taxon>Spermatophyta</taxon>
        <taxon>Magnoliopsida</taxon>
        <taxon>eudicotyledons</taxon>
        <taxon>Gunneridae</taxon>
        <taxon>Pentapetalae</taxon>
        <taxon>rosids</taxon>
        <taxon>fabids</taxon>
        <taxon>Malpighiales</taxon>
        <taxon>Rhizophoraceae</taxon>
        <taxon>Rhizophora</taxon>
    </lineage>
</organism>
<protein>
    <submittedName>
        <fullName evidence="1">Uncharacterized protein</fullName>
    </submittedName>
</protein>
<reference evidence="1" key="1">
    <citation type="submission" date="2018-02" db="EMBL/GenBank/DDBJ databases">
        <title>Rhizophora mucronata_Transcriptome.</title>
        <authorList>
            <person name="Meera S.P."/>
            <person name="Sreeshan A."/>
            <person name="Augustine A."/>
        </authorList>
    </citation>
    <scope>NUCLEOTIDE SEQUENCE</scope>
    <source>
        <tissue evidence="1">Leaf</tissue>
    </source>
</reference>